<proteinExistence type="predicted"/>
<dbReference type="AlphaFoldDB" id="A0A9W4U0X2"/>
<evidence type="ECO:0000313" key="2">
    <source>
        <dbReference type="Proteomes" id="UP001152607"/>
    </source>
</evidence>
<sequence>MSALTVHDRTRGLCATSNAKTSSPNQWTCWKKEAIRISTLAPILTTIGGRHFSEPTCRSTWALKCELFVTTTPSDQTE</sequence>
<accession>A0A9W4U0X2</accession>
<dbReference type="EMBL" id="CAOQHR010000001">
    <property type="protein sequence ID" value="CAI6236086.1"/>
    <property type="molecule type" value="Genomic_DNA"/>
</dbReference>
<keyword evidence="2" id="KW-1185">Reference proteome</keyword>
<dbReference type="Proteomes" id="UP001152607">
    <property type="component" value="Unassembled WGS sequence"/>
</dbReference>
<reference evidence="1" key="1">
    <citation type="submission" date="2023-01" db="EMBL/GenBank/DDBJ databases">
        <authorList>
            <person name="Van Ghelder C."/>
            <person name="Rancurel C."/>
        </authorList>
    </citation>
    <scope>NUCLEOTIDE SEQUENCE</scope>
    <source>
        <strain evidence="1">CNCM I-4278</strain>
    </source>
</reference>
<name>A0A9W4U0X2_9PLEO</name>
<protein>
    <submittedName>
        <fullName evidence="1">Uncharacterized protein</fullName>
    </submittedName>
</protein>
<comment type="caution">
    <text evidence="1">The sequence shown here is derived from an EMBL/GenBank/DDBJ whole genome shotgun (WGS) entry which is preliminary data.</text>
</comment>
<gene>
    <name evidence="1" type="ORF">PDIGIT_LOCUS404</name>
</gene>
<organism evidence="1 2">
    <name type="scientific">Periconia digitata</name>
    <dbReference type="NCBI Taxonomy" id="1303443"/>
    <lineage>
        <taxon>Eukaryota</taxon>
        <taxon>Fungi</taxon>
        <taxon>Dikarya</taxon>
        <taxon>Ascomycota</taxon>
        <taxon>Pezizomycotina</taxon>
        <taxon>Dothideomycetes</taxon>
        <taxon>Pleosporomycetidae</taxon>
        <taxon>Pleosporales</taxon>
        <taxon>Massarineae</taxon>
        <taxon>Periconiaceae</taxon>
        <taxon>Periconia</taxon>
    </lineage>
</organism>
<evidence type="ECO:0000313" key="1">
    <source>
        <dbReference type="EMBL" id="CAI6236086.1"/>
    </source>
</evidence>